<dbReference type="InterPro" id="IPR005811">
    <property type="entry name" value="SUCC_ACL_C"/>
</dbReference>
<dbReference type="Proteomes" id="UP001652625">
    <property type="component" value="Chromosome 10"/>
</dbReference>
<dbReference type="GeneID" id="136086552"/>
<dbReference type="Gene3D" id="3.30.470.20">
    <property type="entry name" value="ATP-grasp fold, B domain"/>
    <property type="match status" value="1"/>
</dbReference>
<evidence type="ECO:0000313" key="6">
    <source>
        <dbReference type="RefSeq" id="XP_065664875.1"/>
    </source>
</evidence>
<gene>
    <name evidence="6" type="primary">LOC136086552</name>
</gene>
<dbReference type="Gene3D" id="3.40.50.261">
    <property type="entry name" value="Succinyl-CoA synthetase domains"/>
    <property type="match status" value="1"/>
</dbReference>
<feature type="domain" description="ATP-citrate synthase/succinyl-CoA ligase C-terminal" evidence="4">
    <location>
        <begin position="51"/>
        <end position="145"/>
    </location>
</feature>
<accession>A0ABM4CSJ2</accession>
<dbReference type="PANTHER" id="PTHR11815:SF1">
    <property type="entry name" value="SUCCINATE--COA LIGASE [ADP-FORMING] SUBUNIT BETA, MITOCHONDRIAL"/>
    <property type="match status" value="1"/>
</dbReference>
<evidence type="ECO:0000256" key="2">
    <source>
        <dbReference type="ARBA" id="ARBA00022741"/>
    </source>
</evidence>
<dbReference type="RefSeq" id="XP_065664875.1">
    <property type="nucleotide sequence ID" value="XM_065808803.1"/>
</dbReference>
<keyword evidence="2" id="KW-0547">Nucleotide-binding</keyword>
<keyword evidence="1" id="KW-0816">Tricarboxylic acid cycle</keyword>
<sequence>MDCKLSFDDNALFRHKELIALKDWTQDDIREIEASRYNLNYIGLEGSIGCLINGAGLAMATMEIIKLNGGAPANFLDVGGGATAEAVTAAFRIISLNRRVKAILVNIFGGVMKCDVITEGIIEPAKALHLKIPLVVRLQGPNVEDAKIAV</sequence>
<dbReference type="Pfam" id="PF00549">
    <property type="entry name" value="Ligase_CoA"/>
    <property type="match status" value="1"/>
</dbReference>
<organism evidence="5 6">
    <name type="scientific">Hydra vulgaris</name>
    <name type="common">Hydra</name>
    <name type="synonym">Hydra attenuata</name>
    <dbReference type="NCBI Taxonomy" id="6087"/>
    <lineage>
        <taxon>Eukaryota</taxon>
        <taxon>Metazoa</taxon>
        <taxon>Cnidaria</taxon>
        <taxon>Hydrozoa</taxon>
        <taxon>Hydroidolina</taxon>
        <taxon>Anthoathecata</taxon>
        <taxon>Aplanulata</taxon>
        <taxon>Hydridae</taxon>
        <taxon>Hydra</taxon>
    </lineage>
</organism>
<evidence type="ECO:0000313" key="5">
    <source>
        <dbReference type="Proteomes" id="UP001652625"/>
    </source>
</evidence>
<proteinExistence type="predicted"/>
<evidence type="ECO:0000259" key="4">
    <source>
        <dbReference type="Pfam" id="PF00549"/>
    </source>
</evidence>
<evidence type="ECO:0000256" key="3">
    <source>
        <dbReference type="ARBA" id="ARBA00022840"/>
    </source>
</evidence>
<evidence type="ECO:0000256" key="1">
    <source>
        <dbReference type="ARBA" id="ARBA00022532"/>
    </source>
</evidence>
<dbReference type="PANTHER" id="PTHR11815">
    <property type="entry name" value="SUCCINYL-COA SYNTHETASE BETA CHAIN"/>
    <property type="match status" value="1"/>
</dbReference>
<dbReference type="SUPFAM" id="SSF52210">
    <property type="entry name" value="Succinyl-CoA synthetase domains"/>
    <property type="match status" value="1"/>
</dbReference>
<dbReference type="InterPro" id="IPR016102">
    <property type="entry name" value="Succinyl-CoA_synth-like"/>
</dbReference>
<protein>
    <submittedName>
        <fullName evidence="6">Succinate--CoA ligase [ADP-forming] subunit beta-like</fullName>
    </submittedName>
</protein>
<reference evidence="6" key="1">
    <citation type="submission" date="2025-08" db="UniProtKB">
        <authorList>
            <consortium name="RefSeq"/>
        </authorList>
    </citation>
    <scope>IDENTIFICATION</scope>
</reference>
<keyword evidence="5" id="KW-1185">Reference proteome</keyword>
<keyword evidence="3" id="KW-0067">ATP-binding</keyword>
<name>A0ABM4CSJ2_HYDVU</name>